<reference evidence="2" key="1">
    <citation type="submission" date="2019-07" db="EMBL/GenBank/DDBJ databases">
        <title>Annotation for the trematode Paragonimus miyazaki's.</title>
        <authorList>
            <person name="Choi Y.-J."/>
        </authorList>
    </citation>
    <scope>NUCLEOTIDE SEQUENCE</scope>
    <source>
        <strain evidence="2">Japan</strain>
    </source>
</reference>
<dbReference type="AlphaFoldDB" id="A0A8S9YV97"/>
<name>A0A8S9YV97_9TREM</name>
<dbReference type="Pfam" id="PF07000">
    <property type="entry name" value="DUF1308"/>
    <property type="match status" value="1"/>
</dbReference>
<evidence type="ECO:0000313" key="3">
    <source>
        <dbReference type="Proteomes" id="UP000822476"/>
    </source>
</evidence>
<keyword evidence="3" id="KW-1185">Reference proteome</keyword>
<dbReference type="PANTHER" id="PTHR13379:SF0">
    <property type="entry name" value="UPF0415 PROTEIN C7ORF25"/>
    <property type="match status" value="1"/>
</dbReference>
<evidence type="ECO:0000259" key="1">
    <source>
        <dbReference type="Pfam" id="PF07000"/>
    </source>
</evidence>
<dbReference type="OrthoDB" id="441890at2759"/>
<dbReference type="InterPro" id="IPR010733">
    <property type="entry name" value="DUF1308"/>
</dbReference>
<gene>
    <name evidence="2" type="ORF">EG68_06443</name>
</gene>
<feature type="domain" description="DUF1308" evidence="1">
    <location>
        <begin position="70"/>
        <end position="194"/>
    </location>
</feature>
<dbReference type="Proteomes" id="UP000822476">
    <property type="component" value="Unassembled WGS sequence"/>
</dbReference>
<proteinExistence type="predicted"/>
<comment type="caution">
    <text evidence="2">The sequence shown here is derived from an EMBL/GenBank/DDBJ whole genome shotgun (WGS) entry which is preliminary data.</text>
</comment>
<dbReference type="EMBL" id="JTDE01002679">
    <property type="protein sequence ID" value="KAF7257040.1"/>
    <property type="molecule type" value="Genomic_DNA"/>
</dbReference>
<accession>A0A8S9YV97</accession>
<protein>
    <recommendedName>
        <fullName evidence="1">DUF1308 domain-containing protein</fullName>
    </recommendedName>
</protein>
<evidence type="ECO:0000313" key="2">
    <source>
        <dbReference type="EMBL" id="KAF7257040.1"/>
    </source>
</evidence>
<dbReference type="PANTHER" id="PTHR13379">
    <property type="entry name" value="UNCHARACTERIZED DUF1308"/>
    <property type="match status" value="1"/>
</dbReference>
<sequence>MARLDELPRVNLDVSAMVAMVSELSQFLPQNHPSPTTSDEIFQLLRSEKRRVELLQQPRFVCASLDWLLESEAECAVMLMLDNYLKDHVVMVCHTAVLTFINILITVAGPSEWKRGIELLTRLVIVPDLRSGSDLEGNLAFQKNNRQKTRLIMDVGNAFGALTVTANSKFLRSLRSSGLQYAALLLPARALTESAARIHSVKS</sequence>
<organism evidence="2 3">
    <name type="scientific">Paragonimus skrjabini miyazakii</name>
    <dbReference type="NCBI Taxonomy" id="59628"/>
    <lineage>
        <taxon>Eukaryota</taxon>
        <taxon>Metazoa</taxon>
        <taxon>Spiralia</taxon>
        <taxon>Lophotrochozoa</taxon>
        <taxon>Platyhelminthes</taxon>
        <taxon>Trematoda</taxon>
        <taxon>Digenea</taxon>
        <taxon>Plagiorchiida</taxon>
        <taxon>Troglotremata</taxon>
        <taxon>Troglotrematidae</taxon>
        <taxon>Paragonimus</taxon>
    </lineage>
</organism>